<evidence type="ECO:0000313" key="2">
    <source>
        <dbReference type="Proteomes" id="UP000199532"/>
    </source>
</evidence>
<dbReference type="AlphaFoldDB" id="A0A1H6XZU1"/>
<sequence>MEKKPKGRPAKNEKIVRRSHFSIWATKEQKELLNQHIERSGLSASQYFLTLALNSPIKRPQKKSLPARTAETILILEKLAGILSLAVLKARDADMLSQRWQDSSKNVRMLSDLITKWVFEDFEIWTIRKSLSDIRQWMQQLEMYLGKVLPESENKASVLEKTADILKVSKELLEKYEGYYLTEEVVHAVKAWKHIRQENPQLVHEAVNQSLQELLKNRES</sequence>
<dbReference type="RefSeq" id="WP_090338294.1">
    <property type="nucleotide sequence ID" value="NZ_FNXY01000006.1"/>
</dbReference>
<name>A0A1H6XZU1_9BACT</name>
<evidence type="ECO:0000313" key="1">
    <source>
        <dbReference type="EMBL" id="SEJ34578.1"/>
    </source>
</evidence>
<proteinExistence type="predicted"/>
<keyword evidence="2" id="KW-1185">Reference proteome</keyword>
<protein>
    <submittedName>
        <fullName evidence="1">Uncharacterized protein</fullName>
    </submittedName>
</protein>
<dbReference type="STRING" id="408657.SAMN04487995_4325"/>
<organism evidence="1 2">
    <name type="scientific">Dyadobacter koreensis</name>
    <dbReference type="NCBI Taxonomy" id="408657"/>
    <lineage>
        <taxon>Bacteria</taxon>
        <taxon>Pseudomonadati</taxon>
        <taxon>Bacteroidota</taxon>
        <taxon>Cytophagia</taxon>
        <taxon>Cytophagales</taxon>
        <taxon>Spirosomataceae</taxon>
        <taxon>Dyadobacter</taxon>
    </lineage>
</organism>
<dbReference type="OrthoDB" id="942534at2"/>
<reference evidence="1 2" key="1">
    <citation type="submission" date="2016-10" db="EMBL/GenBank/DDBJ databases">
        <authorList>
            <person name="de Groot N.N."/>
        </authorList>
    </citation>
    <scope>NUCLEOTIDE SEQUENCE [LARGE SCALE GENOMIC DNA]</scope>
    <source>
        <strain evidence="1 2">DSM 19938</strain>
    </source>
</reference>
<dbReference type="Proteomes" id="UP000199532">
    <property type="component" value="Unassembled WGS sequence"/>
</dbReference>
<gene>
    <name evidence="1" type="ORF">SAMN04487995_4325</name>
</gene>
<accession>A0A1H6XZU1</accession>
<dbReference type="InterPro" id="IPR053842">
    <property type="entry name" value="NikA-like"/>
</dbReference>
<dbReference type="Pfam" id="PF21983">
    <property type="entry name" value="NikA-like"/>
    <property type="match status" value="1"/>
</dbReference>
<dbReference type="EMBL" id="FNXY01000006">
    <property type="protein sequence ID" value="SEJ34578.1"/>
    <property type="molecule type" value="Genomic_DNA"/>
</dbReference>